<dbReference type="AlphaFoldDB" id="A0A7C3LW91"/>
<comment type="caution">
    <text evidence="2">The sequence shown here is derived from an EMBL/GenBank/DDBJ whole genome shotgun (WGS) entry which is preliminary data.</text>
</comment>
<keyword evidence="1" id="KW-1133">Transmembrane helix</keyword>
<dbReference type="NCBIfam" id="TIGR02532">
    <property type="entry name" value="IV_pilin_GFxxxE"/>
    <property type="match status" value="1"/>
</dbReference>
<dbReference type="PROSITE" id="PS00409">
    <property type="entry name" value="PROKAR_NTER_METHYL"/>
    <property type="match status" value="1"/>
</dbReference>
<keyword evidence="1" id="KW-0812">Transmembrane</keyword>
<keyword evidence="1" id="KW-0472">Membrane</keyword>
<protein>
    <submittedName>
        <fullName evidence="2">Prepilin-type N-terminal cleavage/methylation domain-containing protein</fullName>
    </submittedName>
</protein>
<dbReference type="EMBL" id="DTMM01000066">
    <property type="protein sequence ID" value="HFT92904.1"/>
    <property type="molecule type" value="Genomic_DNA"/>
</dbReference>
<dbReference type="InterPro" id="IPR012902">
    <property type="entry name" value="N_methyl_site"/>
</dbReference>
<sequence length="231" mass="25265">MLTCKRNSGHTDNLVLSANNGKAPALASSKYPPSPFKFLSPGLETEYDSGFTLIEILVVLFLIVLIASVIGPKLDLKKTMGMKDVARKLVTESRVLYWQAVSSQKMIRLYYDLDRGTVTAFQIEPNGQKKQLTVDGSYPWKMPDKCRIDRITTLHQGKVDSGKTFTQFFPTGAVEPTTIHLAGEMDRSLTLVFSPLNGKVHVYKGDVKTQHIPPLVPGIPGGGTSPFIGGG</sequence>
<evidence type="ECO:0000313" key="2">
    <source>
        <dbReference type="EMBL" id="HFT92904.1"/>
    </source>
</evidence>
<dbReference type="Pfam" id="PF07963">
    <property type="entry name" value="N_methyl"/>
    <property type="match status" value="1"/>
</dbReference>
<gene>
    <name evidence="2" type="ORF">ENX03_02960</name>
</gene>
<organism evidence="2">
    <name type="scientific">Leptospirillum ferriphilum</name>
    <dbReference type="NCBI Taxonomy" id="178606"/>
    <lineage>
        <taxon>Bacteria</taxon>
        <taxon>Pseudomonadati</taxon>
        <taxon>Nitrospirota</taxon>
        <taxon>Nitrospiria</taxon>
        <taxon>Nitrospirales</taxon>
        <taxon>Nitrospiraceae</taxon>
        <taxon>Leptospirillum</taxon>
    </lineage>
</organism>
<evidence type="ECO:0000256" key="1">
    <source>
        <dbReference type="SAM" id="Phobius"/>
    </source>
</evidence>
<feature type="transmembrane region" description="Helical" evidence="1">
    <location>
        <begin position="50"/>
        <end position="70"/>
    </location>
</feature>
<proteinExistence type="predicted"/>
<name>A0A7C3LW91_9BACT</name>
<reference evidence="2" key="1">
    <citation type="journal article" date="2020" name="mSystems">
        <title>Genome- and Community-Level Interaction Insights into Carbon Utilization and Element Cycling Functions of Hydrothermarchaeota in Hydrothermal Sediment.</title>
        <authorList>
            <person name="Zhou Z."/>
            <person name="Liu Y."/>
            <person name="Xu W."/>
            <person name="Pan J."/>
            <person name="Luo Z.H."/>
            <person name="Li M."/>
        </authorList>
    </citation>
    <scope>NUCLEOTIDE SEQUENCE [LARGE SCALE GENOMIC DNA]</scope>
    <source>
        <strain evidence="2">SpSt-902</strain>
    </source>
</reference>
<accession>A0A7C3LW91</accession>